<keyword evidence="1" id="KW-0472">Membrane</keyword>
<gene>
    <name evidence="3" type="ORF">TEA_001304</name>
</gene>
<keyword evidence="1" id="KW-0812">Transmembrane</keyword>
<feature type="transmembrane region" description="Helical" evidence="1">
    <location>
        <begin position="25"/>
        <end position="43"/>
    </location>
</feature>
<keyword evidence="4" id="KW-1185">Reference proteome</keyword>
<dbReference type="Pfam" id="PF13968">
    <property type="entry name" value="DUF4220"/>
    <property type="match status" value="1"/>
</dbReference>
<keyword evidence="1" id="KW-1133">Transmembrane helix</keyword>
<dbReference type="Proteomes" id="UP000306102">
    <property type="component" value="Unassembled WGS sequence"/>
</dbReference>
<evidence type="ECO:0000259" key="2">
    <source>
        <dbReference type="Pfam" id="PF13968"/>
    </source>
</evidence>
<dbReference type="STRING" id="542762.A0A4S4EF56"/>
<evidence type="ECO:0000313" key="4">
    <source>
        <dbReference type="Proteomes" id="UP000306102"/>
    </source>
</evidence>
<dbReference type="PANTHER" id="PTHR31325">
    <property type="entry name" value="OS01G0798800 PROTEIN-RELATED"/>
    <property type="match status" value="1"/>
</dbReference>
<dbReference type="AlphaFoldDB" id="A0A4S4EF56"/>
<dbReference type="EMBL" id="SDRB02005217">
    <property type="protein sequence ID" value="THG14592.1"/>
    <property type="molecule type" value="Genomic_DNA"/>
</dbReference>
<accession>A0A4S4EF56</accession>
<comment type="caution">
    <text evidence="3">The sequence shown here is derived from an EMBL/GenBank/DDBJ whole genome shotgun (WGS) entry which is preliminary data.</text>
</comment>
<dbReference type="InterPro" id="IPR025315">
    <property type="entry name" value="DUF4220"/>
</dbReference>
<protein>
    <recommendedName>
        <fullName evidence="2">DUF4220 domain-containing protein</fullName>
    </recommendedName>
</protein>
<evidence type="ECO:0000256" key="1">
    <source>
        <dbReference type="SAM" id="Phobius"/>
    </source>
</evidence>
<feature type="domain" description="DUF4220" evidence="2">
    <location>
        <begin position="62"/>
        <end position="380"/>
    </location>
</feature>
<dbReference type="InterPro" id="IPR007658">
    <property type="entry name" value="DUF594"/>
</dbReference>
<feature type="transmembrane region" description="Helical" evidence="1">
    <location>
        <begin position="487"/>
        <end position="504"/>
    </location>
</feature>
<feature type="transmembrane region" description="Helical" evidence="1">
    <location>
        <begin position="311"/>
        <end position="331"/>
    </location>
</feature>
<evidence type="ECO:0000313" key="3">
    <source>
        <dbReference type="EMBL" id="THG14592.1"/>
    </source>
</evidence>
<reference evidence="3 4" key="1">
    <citation type="journal article" date="2018" name="Proc. Natl. Acad. Sci. U.S.A.">
        <title>Draft genome sequence of Camellia sinensis var. sinensis provides insights into the evolution of the tea genome and tea quality.</title>
        <authorList>
            <person name="Wei C."/>
            <person name="Yang H."/>
            <person name="Wang S."/>
            <person name="Zhao J."/>
            <person name="Liu C."/>
            <person name="Gao L."/>
            <person name="Xia E."/>
            <person name="Lu Y."/>
            <person name="Tai Y."/>
            <person name="She G."/>
            <person name="Sun J."/>
            <person name="Cao H."/>
            <person name="Tong W."/>
            <person name="Gao Q."/>
            <person name="Li Y."/>
            <person name="Deng W."/>
            <person name="Jiang X."/>
            <person name="Wang W."/>
            <person name="Chen Q."/>
            <person name="Zhang S."/>
            <person name="Li H."/>
            <person name="Wu J."/>
            <person name="Wang P."/>
            <person name="Li P."/>
            <person name="Shi C."/>
            <person name="Zheng F."/>
            <person name="Jian J."/>
            <person name="Huang B."/>
            <person name="Shan D."/>
            <person name="Shi M."/>
            <person name="Fang C."/>
            <person name="Yue Y."/>
            <person name="Li F."/>
            <person name="Li D."/>
            <person name="Wei S."/>
            <person name="Han B."/>
            <person name="Jiang C."/>
            <person name="Yin Y."/>
            <person name="Xia T."/>
            <person name="Zhang Z."/>
            <person name="Bennetzen J.L."/>
            <person name="Zhao S."/>
            <person name="Wan X."/>
        </authorList>
    </citation>
    <scope>NUCLEOTIDE SEQUENCE [LARGE SCALE GENOMIC DNA]</scope>
    <source>
        <strain evidence="4">cv. Shuchazao</strain>
        <tissue evidence="3">Leaf</tissue>
    </source>
</reference>
<feature type="transmembrane region" description="Helical" evidence="1">
    <location>
        <begin position="152"/>
        <end position="170"/>
    </location>
</feature>
<sequence>MPCIRTCMFGPVNGLEGMRKGWEKWDLRILVLYILFTQLYLHVFGRHRRKGTTQLMINVNVWFLYLFSDLLATIALGKLSKVKGDDEDISPISLLRGLWAPIILFYLGGPDTMTVLRLEENQMWSRHAIGLLTQGLRTSYVLILTWTWTSPMGFSLLALLMLFPALIKYGERVWVIKSISEKKYVGFVQIDENTIDKISSAQPNAKLVLQAYSYFHTLKPHISNYVGARSKLNKLTKEFRELMNRDDAAHNTFKLIEIELGLMYDMLFSKVGTIFTVCGSILRLISISCIVTVLVGFFLVKKPDGHLKGDLPITIILLVGAICLEIGGALVQLGSDWAIVWACTHYPSKLVTPVFNLHEFVISKNKRWSEVMGQFSLLNFCNKYERTKFDDMVVGLCGIEKRWKKFSLPSHRVDLSIKELIICQLGKISQNDLEVETPQAYTIKRGEWTLGKSIAVWHVATDICLEKYGVEPESSKSITKKVKTTKILSYYMMHLLLFCPTLPFCNNSENFKQAYLDVDKFFKEAESNGKELASSLMEKDDKWEIMSNIWVEMLCYAASCCSVNHHVQELRHGGQFLTHVWLLLKHLGATKMLEKNASQQLNDKEDIESELKDGAEDIESELKDGAENIGCCF</sequence>
<proteinExistence type="predicted"/>
<dbReference type="Pfam" id="PF04578">
    <property type="entry name" value="DUF594"/>
    <property type="match status" value="1"/>
</dbReference>
<organism evidence="3 4">
    <name type="scientific">Camellia sinensis var. sinensis</name>
    <name type="common">China tea</name>
    <dbReference type="NCBI Taxonomy" id="542762"/>
    <lineage>
        <taxon>Eukaryota</taxon>
        <taxon>Viridiplantae</taxon>
        <taxon>Streptophyta</taxon>
        <taxon>Embryophyta</taxon>
        <taxon>Tracheophyta</taxon>
        <taxon>Spermatophyta</taxon>
        <taxon>Magnoliopsida</taxon>
        <taxon>eudicotyledons</taxon>
        <taxon>Gunneridae</taxon>
        <taxon>Pentapetalae</taxon>
        <taxon>asterids</taxon>
        <taxon>Ericales</taxon>
        <taxon>Theaceae</taxon>
        <taxon>Camellia</taxon>
    </lineage>
</organism>
<feature type="transmembrane region" description="Helical" evidence="1">
    <location>
        <begin position="273"/>
        <end position="299"/>
    </location>
</feature>
<name>A0A4S4EF56_CAMSN</name>
<feature type="transmembrane region" description="Helical" evidence="1">
    <location>
        <begin position="55"/>
        <end position="77"/>
    </location>
</feature>